<dbReference type="EMBL" id="OMOF01000917">
    <property type="protein sequence ID" value="SPF56569.1"/>
    <property type="molecule type" value="Genomic_DNA"/>
</dbReference>
<evidence type="ECO:0000313" key="2">
    <source>
        <dbReference type="Proteomes" id="UP000238916"/>
    </source>
</evidence>
<protein>
    <submittedName>
        <fullName evidence="1">Uncharacterized protein</fullName>
    </submittedName>
</protein>
<sequence>MQSNLGKDLYNDGVHRIYVSNIDNTGDINSGGYRIGFRASGHYSLTKATLISGGHLVTLGNNSWTETMSAKMTAEYNGKTYTCPQEGVSGLIYKDGDEFSFYIFPTEACKKNEISLSEKGIVHLTVTNLYENIWSKQ</sequence>
<organism evidence="1 2">
    <name type="scientific">Candidatus Desulfosporosinus infrequens</name>
    <dbReference type="NCBI Taxonomy" id="2043169"/>
    <lineage>
        <taxon>Bacteria</taxon>
        <taxon>Bacillati</taxon>
        <taxon>Bacillota</taxon>
        <taxon>Clostridia</taxon>
        <taxon>Eubacteriales</taxon>
        <taxon>Desulfitobacteriaceae</taxon>
        <taxon>Desulfosporosinus</taxon>
    </lineage>
</organism>
<dbReference type="AlphaFoldDB" id="A0A2U3LXJ4"/>
<accession>A0A2U3LXJ4</accession>
<dbReference type="Proteomes" id="UP000238916">
    <property type="component" value="Unassembled WGS sequence"/>
</dbReference>
<gene>
    <name evidence="1" type="ORF">SBF1_9240002</name>
</gene>
<reference evidence="2" key="1">
    <citation type="submission" date="2018-02" db="EMBL/GenBank/DDBJ databases">
        <authorList>
            <person name="Hausmann B."/>
        </authorList>
    </citation>
    <scope>NUCLEOTIDE SEQUENCE [LARGE SCALE GENOMIC DNA]</scope>
    <source>
        <strain evidence="2">Peat soil MAG SbF1</strain>
    </source>
</reference>
<name>A0A2U3LXJ4_9FIRM</name>
<evidence type="ECO:0000313" key="1">
    <source>
        <dbReference type="EMBL" id="SPF56569.1"/>
    </source>
</evidence>
<proteinExistence type="predicted"/>